<dbReference type="EMBL" id="AZDX01000003">
    <property type="protein sequence ID" value="KRL07912.1"/>
    <property type="molecule type" value="Genomic_DNA"/>
</dbReference>
<protein>
    <submittedName>
        <fullName evidence="2">Uncharacterized protein</fullName>
    </submittedName>
</protein>
<dbReference type="Proteomes" id="UP000051448">
    <property type="component" value="Unassembled WGS sequence"/>
</dbReference>
<reference evidence="2 3" key="1">
    <citation type="journal article" date="2015" name="Genome Announc.">
        <title>Expanding the biotechnology potential of lactobacilli through comparative genomics of 213 strains and associated genera.</title>
        <authorList>
            <person name="Sun Z."/>
            <person name="Harris H.M."/>
            <person name="McCann A."/>
            <person name="Guo C."/>
            <person name="Argimon S."/>
            <person name="Zhang W."/>
            <person name="Yang X."/>
            <person name="Jeffery I.B."/>
            <person name="Cooney J.C."/>
            <person name="Kagawa T.F."/>
            <person name="Liu W."/>
            <person name="Song Y."/>
            <person name="Salvetti E."/>
            <person name="Wrobel A."/>
            <person name="Rasinkangas P."/>
            <person name="Parkhill J."/>
            <person name="Rea M.C."/>
            <person name="O'Sullivan O."/>
            <person name="Ritari J."/>
            <person name="Douillard F.P."/>
            <person name="Paul Ross R."/>
            <person name="Yang R."/>
            <person name="Briner A.E."/>
            <person name="Felis G.E."/>
            <person name="de Vos W.M."/>
            <person name="Barrangou R."/>
            <person name="Klaenhammer T.R."/>
            <person name="Caufield P.W."/>
            <person name="Cui Y."/>
            <person name="Zhang H."/>
            <person name="O'Toole P.W."/>
        </authorList>
    </citation>
    <scope>NUCLEOTIDE SEQUENCE [LARGE SCALE GENOMIC DNA]</scope>
    <source>
        <strain evidence="2 3">DSM 19519</strain>
    </source>
</reference>
<evidence type="ECO:0000256" key="1">
    <source>
        <dbReference type="SAM" id="Coils"/>
    </source>
</evidence>
<keyword evidence="3" id="KW-1185">Reference proteome</keyword>
<comment type="caution">
    <text evidence="2">The sequence shown here is derived from an EMBL/GenBank/DDBJ whole genome shotgun (WGS) entry which is preliminary data.</text>
</comment>
<keyword evidence="1" id="KW-0175">Coiled coil</keyword>
<evidence type="ECO:0000313" key="3">
    <source>
        <dbReference type="Proteomes" id="UP000051448"/>
    </source>
</evidence>
<evidence type="ECO:0000313" key="2">
    <source>
        <dbReference type="EMBL" id="KRL07912.1"/>
    </source>
</evidence>
<name>A0A0R1MWC4_9LACO</name>
<dbReference type="RefSeq" id="WP_057868701.1">
    <property type="nucleotide sequence ID" value="NZ_AZDX01000003.1"/>
</dbReference>
<accession>A0A0R1MWC4</accession>
<proteinExistence type="predicted"/>
<sequence length="271" mass="31461">MENTYDSLDSRYRELINNNKNMTQEQKEEQYSLLNRTKKTEEDNKEKYRNFGKIPNSLLDNEDITYQEIALYTYLTAMAHGWIVYDFNAQFLSKKLNIGRKGLQQIENAISGLVEKGFINTRYSWGEKTKYYDVTLSDYNANFSKIYCNDILNIIKKSSSIKTLSILASYAAIRSYIFDGGIESQNSTSVCYSSHEDITERAHISYSALNKSVDFLSENKLLATIKVNLADRGGIKKIYYSHYKDRNKLEDFVKNSWLDGRINRIVYGVIM</sequence>
<dbReference type="GeneID" id="98309626"/>
<feature type="coiled-coil region" evidence="1">
    <location>
        <begin position="5"/>
        <end position="44"/>
    </location>
</feature>
<dbReference type="AlphaFoldDB" id="A0A0R1MWC4"/>
<gene>
    <name evidence="2" type="ORF">FC92_GL000979</name>
</gene>
<dbReference type="PATRIC" id="fig|1423759.3.peg.1034"/>
<organism evidence="2 3">
    <name type="scientific">Liquorilactobacillus hordei DSM 19519</name>
    <dbReference type="NCBI Taxonomy" id="1423759"/>
    <lineage>
        <taxon>Bacteria</taxon>
        <taxon>Bacillati</taxon>
        <taxon>Bacillota</taxon>
        <taxon>Bacilli</taxon>
        <taxon>Lactobacillales</taxon>
        <taxon>Lactobacillaceae</taxon>
        <taxon>Liquorilactobacillus</taxon>
    </lineage>
</organism>
<dbReference type="OrthoDB" id="9997091at2"/>